<feature type="coiled-coil region" evidence="4">
    <location>
        <begin position="53"/>
        <end position="80"/>
    </location>
</feature>
<evidence type="ECO:0000256" key="1">
    <source>
        <dbReference type="ARBA" id="ARBA00023224"/>
    </source>
</evidence>
<dbReference type="GO" id="GO:0007165">
    <property type="term" value="P:signal transduction"/>
    <property type="evidence" value="ECO:0007669"/>
    <property type="project" value="UniProtKB-KW"/>
</dbReference>
<keyword evidence="9" id="KW-1185">Reference proteome</keyword>
<name>A0A6M0R9V6_9CLOT</name>
<dbReference type="Pfam" id="PF12729">
    <property type="entry name" value="4HB_MCP_1"/>
    <property type="match status" value="1"/>
</dbReference>
<dbReference type="InterPro" id="IPR047347">
    <property type="entry name" value="YvaQ-like_sensor"/>
</dbReference>
<comment type="caution">
    <text evidence="8">The sequence shown here is derived from an EMBL/GenBank/DDBJ whole genome shotgun (WGS) entry which is preliminary data.</text>
</comment>
<dbReference type="InterPro" id="IPR004090">
    <property type="entry name" value="Chemotax_Me-accpt_rcpt"/>
</dbReference>
<keyword evidence="5" id="KW-1133">Transmembrane helix</keyword>
<feature type="domain" description="Methyl-accepting transducer" evidence="6">
    <location>
        <begin position="271"/>
        <end position="557"/>
    </location>
</feature>
<dbReference type="SMART" id="SM00283">
    <property type="entry name" value="MA"/>
    <property type="match status" value="1"/>
</dbReference>
<dbReference type="InterPro" id="IPR003660">
    <property type="entry name" value="HAMP_dom"/>
</dbReference>
<dbReference type="EMBL" id="SXDP01000002">
    <property type="protein sequence ID" value="NEZ46460.1"/>
    <property type="molecule type" value="Genomic_DNA"/>
</dbReference>
<dbReference type="PANTHER" id="PTHR32089">
    <property type="entry name" value="METHYL-ACCEPTING CHEMOTAXIS PROTEIN MCPB"/>
    <property type="match status" value="1"/>
</dbReference>
<feature type="transmembrane region" description="Helical" evidence="5">
    <location>
        <begin position="186"/>
        <end position="209"/>
    </location>
</feature>
<evidence type="ECO:0000256" key="4">
    <source>
        <dbReference type="SAM" id="Coils"/>
    </source>
</evidence>
<dbReference type="SMART" id="SM00304">
    <property type="entry name" value="HAMP"/>
    <property type="match status" value="1"/>
</dbReference>
<feature type="domain" description="HAMP" evidence="7">
    <location>
        <begin position="211"/>
        <end position="266"/>
    </location>
</feature>
<evidence type="ECO:0000313" key="8">
    <source>
        <dbReference type="EMBL" id="NEZ46460.1"/>
    </source>
</evidence>
<keyword evidence="4" id="KW-0175">Coiled coil</keyword>
<dbReference type="Proteomes" id="UP000473885">
    <property type="component" value="Unassembled WGS sequence"/>
</dbReference>
<dbReference type="CDD" id="cd06225">
    <property type="entry name" value="HAMP"/>
    <property type="match status" value="1"/>
</dbReference>
<keyword evidence="1 3" id="KW-0807">Transducer</keyword>
<dbReference type="RefSeq" id="WP_163248666.1">
    <property type="nucleotide sequence ID" value="NZ_SXDP01000002.1"/>
</dbReference>
<dbReference type="CDD" id="cd19411">
    <property type="entry name" value="MCP2201-like_sensor"/>
    <property type="match status" value="1"/>
</dbReference>
<comment type="similarity">
    <text evidence="2">Belongs to the methyl-accepting chemotaxis (MCP) protein family.</text>
</comment>
<dbReference type="Pfam" id="PF00015">
    <property type="entry name" value="MCPsignal"/>
    <property type="match status" value="1"/>
</dbReference>
<dbReference type="PROSITE" id="PS50885">
    <property type="entry name" value="HAMP"/>
    <property type="match status" value="1"/>
</dbReference>
<dbReference type="PROSITE" id="PS50111">
    <property type="entry name" value="CHEMOTAXIS_TRANSDUC_2"/>
    <property type="match status" value="1"/>
</dbReference>
<dbReference type="SUPFAM" id="SSF58104">
    <property type="entry name" value="Methyl-accepting chemotaxis protein (MCP) signaling domain"/>
    <property type="match status" value="1"/>
</dbReference>
<dbReference type="GO" id="GO:0004888">
    <property type="term" value="F:transmembrane signaling receptor activity"/>
    <property type="evidence" value="ECO:0007669"/>
    <property type="project" value="InterPro"/>
</dbReference>
<reference evidence="8 9" key="1">
    <citation type="submission" date="2019-04" db="EMBL/GenBank/DDBJ databases">
        <title>Genome sequencing of Clostridium botulinum Groups I-IV and Clostridium butyricum.</title>
        <authorList>
            <person name="Brunt J."/>
            <person name="Van Vliet A.H.M."/>
            <person name="Stringer S.C."/>
            <person name="Carter A.T."/>
            <person name="Peck M.W."/>
        </authorList>
    </citation>
    <scope>NUCLEOTIDE SEQUENCE [LARGE SCALE GENOMIC DNA]</scope>
    <source>
        <strain evidence="8 9">IFR 18/094</strain>
    </source>
</reference>
<feature type="transmembrane region" description="Helical" evidence="5">
    <location>
        <begin position="12"/>
        <end position="31"/>
    </location>
</feature>
<evidence type="ECO:0000256" key="5">
    <source>
        <dbReference type="SAM" id="Phobius"/>
    </source>
</evidence>
<evidence type="ECO:0000259" key="6">
    <source>
        <dbReference type="PROSITE" id="PS50111"/>
    </source>
</evidence>
<dbReference type="PRINTS" id="PR00260">
    <property type="entry name" value="CHEMTRNSDUCR"/>
</dbReference>
<evidence type="ECO:0000313" key="9">
    <source>
        <dbReference type="Proteomes" id="UP000473885"/>
    </source>
</evidence>
<dbReference type="InterPro" id="IPR004089">
    <property type="entry name" value="MCPsignal_dom"/>
</dbReference>
<accession>A0A6M0R9V6</accession>
<proteinExistence type="inferred from homology"/>
<dbReference type="Gene3D" id="1.10.287.950">
    <property type="entry name" value="Methyl-accepting chemotaxis protein"/>
    <property type="match status" value="1"/>
</dbReference>
<gene>
    <name evidence="8" type="ORF">FDF74_04425</name>
</gene>
<dbReference type="InterPro" id="IPR024478">
    <property type="entry name" value="HlyB_4HB_MCP"/>
</dbReference>
<dbReference type="PANTHER" id="PTHR32089:SF112">
    <property type="entry name" value="LYSOZYME-LIKE PROTEIN-RELATED"/>
    <property type="match status" value="1"/>
</dbReference>
<evidence type="ECO:0000256" key="2">
    <source>
        <dbReference type="ARBA" id="ARBA00029447"/>
    </source>
</evidence>
<sequence length="572" mass="64044">MKNLKVKNKLFLVSSIMMIFILIVGFTGFYVNKKINKSIKSLYDNNLISVQVLNDTRTQARAAEANLAKLILEVKDKNEQEKLKSDINERIGKFNKDIDKYKKVGLDTEEERKFFNIMEENLNKFREGREIIFKLVNEGKADLAVEKFEELKPINQKYQRALRDLSNHSIKEAEEFKINSERQSNLLSKIIIGISFISIIMGAIMNFLLAKSIVDPLNMAVNYLNKLAEGDFTKEFPHELLNQKDEIGKLSLSVNKMYVSIKDIVENVLDKANSSEESVNKINEDIGNLNFKIQNTSAATQQLSASMEETGASAEEMSATSQEIERAVENISLKAQNGSNNASEILNKAEKLKSNTLKEQENAIRVKENIDINLKKAIEKSKTIEEIKVLSDAILEITSQTNLLALNAAIEAARAGESGKGFAVVADEIRKLAEESSKAVVQIQDTTKIVIEAVENLKFNSNDVLQFIDKYVVKSYEGTVEVCDQYSNDALYYNDISNDLSATSEELLASVKNMVEVINNVAEAANEGANGTTNIAENTEEVVGASERIMQLTELLRENSTKLINSVDMFKI</sequence>
<protein>
    <submittedName>
        <fullName evidence="8">Methyl-accepting chemotaxis protein</fullName>
    </submittedName>
</protein>
<dbReference type="GO" id="GO:0006935">
    <property type="term" value="P:chemotaxis"/>
    <property type="evidence" value="ECO:0007669"/>
    <property type="project" value="InterPro"/>
</dbReference>
<dbReference type="Pfam" id="PF00672">
    <property type="entry name" value="HAMP"/>
    <property type="match status" value="1"/>
</dbReference>
<keyword evidence="5" id="KW-0472">Membrane</keyword>
<evidence type="ECO:0000256" key="3">
    <source>
        <dbReference type="PROSITE-ProRule" id="PRU00284"/>
    </source>
</evidence>
<dbReference type="AlphaFoldDB" id="A0A6M0R9V6"/>
<organism evidence="8 9">
    <name type="scientific">Clostridium niameyense</name>
    <dbReference type="NCBI Taxonomy" id="1622073"/>
    <lineage>
        <taxon>Bacteria</taxon>
        <taxon>Bacillati</taxon>
        <taxon>Bacillota</taxon>
        <taxon>Clostridia</taxon>
        <taxon>Eubacteriales</taxon>
        <taxon>Clostridiaceae</taxon>
        <taxon>Clostridium</taxon>
    </lineage>
</organism>
<evidence type="ECO:0000259" key="7">
    <source>
        <dbReference type="PROSITE" id="PS50885"/>
    </source>
</evidence>
<dbReference type="GO" id="GO:0016020">
    <property type="term" value="C:membrane"/>
    <property type="evidence" value="ECO:0007669"/>
    <property type="project" value="InterPro"/>
</dbReference>
<keyword evidence="5" id="KW-0812">Transmembrane</keyword>